<dbReference type="Gene3D" id="3.30.420.10">
    <property type="entry name" value="Ribonuclease H-like superfamily/Ribonuclease H"/>
    <property type="match status" value="1"/>
</dbReference>
<dbReference type="EnsemblMetazoa" id="RPRC008454-RA">
    <property type="protein sequence ID" value="RPRC008454-PA"/>
    <property type="gene ID" value="RPRC008454"/>
</dbReference>
<reference evidence="1" key="1">
    <citation type="submission" date="2015-05" db="UniProtKB">
        <authorList>
            <consortium name="EnsemblMetazoa"/>
        </authorList>
    </citation>
    <scope>IDENTIFICATION</scope>
</reference>
<sequence length="112" mass="13009">MERVITSDESWVFEYDPETKRQSIEWHTSTSPRPKKYSKKKANRVHLIWIKGHTGLKGNEIVDRKAKETISLQHISPYSMLVSDIKNYAKAECYTGMAADIRIGKGWVYFTT</sequence>
<dbReference type="InterPro" id="IPR012337">
    <property type="entry name" value="RNaseH-like_sf"/>
</dbReference>
<dbReference type="EMBL" id="ACPB03005537">
    <property type="status" value="NOT_ANNOTATED_CDS"/>
    <property type="molecule type" value="Genomic_DNA"/>
</dbReference>
<accession>T1HWN4</accession>
<keyword evidence="2" id="KW-1185">Reference proteome</keyword>
<dbReference type="SUPFAM" id="SSF53098">
    <property type="entry name" value="Ribonuclease H-like"/>
    <property type="match status" value="1"/>
</dbReference>
<dbReference type="VEuPathDB" id="VectorBase:RPRC008454"/>
<dbReference type="HOGENOM" id="CLU_2148954_0_0_1"/>
<organism evidence="1 2">
    <name type="scientific">Rhodnius prolixus</name>
    <name type="common">Triatomid bug</name>
    <dbReference type="NCBI Taxonomy" id="13249"/>
    <lineage>
        <taxon>Eukaryota</taxon>
        <taxon>Metazoa</taxon>
        <taxon>Ecdysozoa</taxon>
        <taxon>Arthropoda</taxon>
        <taxon>Hexapoda</taxon>
        <taxon>Insecta</taxon>
        <taxon>Pterygota</taxon>
        <taxon>Neoptera</taxon>
        <taxon>Paraneoptera</taxon>
        <taxon>Hemiptera</taxon>
        <taxon>Heteroptera</taxon>
        <taxon>Panheteroptera</taxon>
        <taxon>Cimicomorpha</taxon>
        <taxon>Reduviidae</taxon>
        <taxon>Triatominae</taxon>
        <taxon>Rhodnius</taxon>
    </lineage>
</organism>
<dbReference type="Pfam" id="PF00075">
    <property type="entry name" value="RNase_H"/>
    <property type="match status" value="1"/>
</dbReference>
<dbReference type="InterPro" id="IPR002156">
    <property type="entry name" value="RNaseH_domain"/>
</dbReference>
<proteinExistence type="predicted"/>
<name>T1HWN4_RHOPR</name>
<dbReference type="GO" id="GO:0003676">
    <property type="term" value="F:nucleic acid binding"/>
    <property type="evidence" value="ECO:0007669"/>
    <property type="project" value="InterPro"/>
</dbReference>
<dbReference type="InParanoid" id="T1HWN4"/>
<dbReference type="GO" id="GO:0004523">
    <property type="term" value="F:RNA-DNA hybrid ribonuclease activity"/>
    <property type="evidence" value="ECO:0007669"/>
    <property type="project" value="InterPro"/>
</dbReference>
<evidence type="ECO:0000313" key="2">
    <source>
        <dbReference type="Proteomes" id="UP000015103"/>
    </source>
</evidence>
<dbReference type="Proteomes" id="UP000015103">
    <property type="component" value="Unassembled WGS sequence"/>
</dbReference>
<dbReference type="InterPro" id="IPR036397">
    <property type="entry name" value="RNaseH_sf"/>
</dbReference>
<dbReference type="AlphaFoldDB" id="T1HWN4"/>
<evidence type="ECO:0000313" key="1">
    <source>
        <dbReference type="EnsemblMetazoa" id="RPRC008454-PA"/>
    </source>
</evidence>
<protein>
    <submittedName>
        <fullName evidence="1">RNase H domain-containing protein</fullName>
    </submittedName>
</protein>